<dbReference type="EMBL" id="MDCO01000009">
    <property type="protein sequence ID" value="OEJ14888.1"/>
    <property type="molecule type" value="Genomic_DNA"/>
</dbReference>
<accession>A0A1E5NFH1</accession>
<protein>
    <submittedName>
        <fullName evidence="1">Uncharacterized protein</fullName>
    </submittedName>
</protein>
<evidence type="ECO:0000313" key="1">
    <source>
        <dbReference type="EMBL" id="OEJ14888.1"/>
    </source>
</evidence>
<reference evidence="1 2" key="1">
    <citation type="submission" date="2016-08" db="EMBL/GenBank/DDBJ databases">
        <title>Characterization and recognition of Brachyspira hampsonii sp. nov., a novel intestinal spirochete that is pathogenic to pigs.</title>
        <authorList>
            <person name="Mirajkar N."/>
            <person name="La T."/>
            <person name="Phillips N."/>
            <person name="Hampson D."/>
            <person name="Gebhart C."/>
        </authorList>
    </citation>
    <scope>NUCLEOTIDE SEQUENCE [LARGE SCALE GENOMIC DNA]</scope>
    <source>
        <strain evidence="1 2">P280/1</strain>
    </source>
</reference>
<dbReference type="Proteomes" id="UP000095247">
    <property type="component" value="Unassembled WGS sequence"/>
</dbReference>
<dbReference type="PROSITE" id="PS51257">
    <property type="entry name" value="PROKAR_LIPOPROTEIN"/>
    <property type="match status" value="1"/>
</dbReference>
<sequence length="184" mass="21392">MEIILKKIYILFLLIIFSISLSSCAAKVHLINDSFYGQKIYQTDYISMSYWSETIKFRLKSANDPNNIILEVQYIADSSFNISENSKIVLKFEDDTYLILQYTSLMPKTESEIIYGTSIYFMDTAYVDRSYSINAENTIREMKVLTDIRVETAEGFKNLKVKKDAANDLIRLYNEMKEAISKNK</sequence>
<comment type="caution">
    <text evidence="1">The sequence shown here is derived from an EMBL/GenBank/DDBJ whole genome shotgun (WGS) entry which is preliminary data.</text>
</comment>
<organism evidence="1 2">
    <name type="scientific">Brachyspira hampsonii</name>
    <dbReference type="NCBI Taxonomy" id="1287055"/>
    <lineage>
        <taxon>Bacteria</taxon>
        <taxon>Pseudomonadati</taxon>
        <taxon>Spirochaetota</taxon>
        <taxon>Spirochaetia</taxon>
        <taxon>Brachyspirales</taxon>
        <taxon>Brachyspiraceae</taxon>
        <taxon>Brachyspira</taxon>
    </lineage>
</organism>
<evidence type="ECO:0000313" key="2">
    <source>
        <dbReference type="Proteomes" id="UP000095247"/>
    </source>
</evidence>
<proteinExistence type="predicted"/>
<gene>
    <name evidence="1" type="ORF">BFL38_08625</name>
</gene>
<name>A0A1E5NFH1_9SPIR</name>
<dbReference type="AlphaFoldDB" id="A0A1E5NFH1"/>